<evidence type="ECO:0000256" key="5">
    <source>
        <dbReference type="ARBA" id="ARBA00022989"/>
    </source>
</evidence>
<dbReference type="PANTHER" id="PTHR28259:SF1">
    <property type="entry name" value="FLUORIDE EXPORT PROTEIN 1-RELATED"/>
    <property type="match status" value="1"/>
</dbReference>
<keyword evidence="4 11" id="KW-0812">Transmembrane</keyword>
<dbReference type="PANTHER" id="PTHR28259">
    <property type="entry name" value="FLUORIDE EXPORT PROTEIN 1-RELATED"/>
    <property type="match status" value="1"/>
</dbReference>
<feature type="binding site" evidence="11">
    <location>
        <position position="74"/>
    </location>
    <ligand>
        <name>Na(+)</name>
        <dbReference type="ChEBI" id="CHEBI:29101"/>
        <note>structural</note>
    </ligand>
</feature>
<keyword evidence="11" id="KW-0479">Metal-binding</keyword>
<comment type="catalytic activity">
    <reaction evidence="10">
        <text>fluoride(in) = fluoride(out)</text>
        <dbReference type="Rhea" id="RHEA:76159"/>
        <dbReference type="ChEBI" id="CHEBI:17051"/>
    </reaction>
    <physiologicalReaction direction="left-to-right" evidence="10">
        <dbReference type="Rhea" id="RHEA:76160"/>
    </physiologicalReaction>
</comment>
<comment type="function">
    <text evidence="11">Fluoride-specific ion channel. Important for reducing fluoride concentration in the cell, thus reducing its toxicity.</text>
</comment>
<protein>
    <recommendedName>
        <fullName evidence="11">Fluoride-specific ion channel FluC</fullName>
    </recommendedName>
</protein>
<keyword evidence="2 11" id="KW-1003">Cell membrane</keyword>
<dbReference type="GO" id="GO:0005886">
    <property type="term" value="C:plasma membrane"/>
    <property type="evidence" value="ECO:0007669"/>
    <property type="project" value="UniProtKB-SubCell"/>
</dbReference>
<keyword evidence="7 11" id="KW-0472">Membrane</keyword>
<feature type="transmembrane region" description="Helical" evidence="11">
    <location>
        <begin position="95"/>
        <end position="120"/>
    </location>
</feature>
<dbReference type="GO" id="GO:0062054">
    <property type="term" value="F:fluoride channel activity"/>
    <property type="evidence" value="ECO:0007669"/>
    <property type="project" value="UniProtKB-UniRule"/>
</dbReference>
<organism evidence="12 13">
    <name type="scientific">Seleniivibrio woodruffii</name>
    <dbReference type="NCBI Taxonomy" id="1078050"/>
    <lineage>
        <taxon>Bacteria</taxon>
        <taxon>Pseudomonadati</taxon>
        <taxon>Deferribacterota</taxon>
        <taxon>Deferribacteres</taxon>
        <taxon>Deferribacterales</taxon>
        <taxon>Geovibrionaceae</taxon>
        <taxon>Seleniivibrio</taxon>
    </lineage>
</organism>
<evidence type="ECO:0000256" key="6">
    <source>
        <dbReference type="ARBA" id="ARBA00023065"/>
    </source>
</evidence>
<keyword evidence="6 11" id="KW-0406">Ion transport</keyword>
<evidence type="ECO:0000313" key="12">
    <source>
        <dbReference type="EMBL" id="TCK58326.1"/>
    </source>
</evidence>
<dbReference type="EMBL" id="SMGG01000007">
    <property type="protein sequence ID" value="TCK58326.1"/>
    <property type="molecule type" value="Genomic_DNA"/>
</dbReference>
<dbReference type="RefSeq" id="WP_132874501.1">
    <property type="nucleotide sequence ID" value="NZ_SMGG01000007.1"/>
</dbReference>
<feature type="transmembrane region" description="Helical" evidence="11">
    <location>
        <begin position="66"/>
        <end position="89"/>
    </location>
</feature>
<comment type="similarity">
    <text evidence="9 11">Belongs to the fluoride channel Fluc/FEX (TC 1.A.43) family.</text>
</comment>
<dbReference type="AlphaFoldDB" id="A0A4R1K2Q5"/>
<dbReference type="GO" id="GO:0046872">
    <property type="term" value="F:metal ion binding"/>
    <property type="evidence" value="ECO:0007669"/>
    <property type="project" value="UniProtKB-KW"/>
</dbReference>
<evidence type="ECO:0000256" key="8">
    <source>
        <dbReference type="ARBA" id="ARBA00023303"/>
    </source>
</evidence>
<evidence type="ECO:0000256" key="1">
    <source>
        <dbReference type="ARBA" id="ARBA00004651"/>
    </source>
</evidence>
<dbReference type="GO" id="GO:0140114">
    <property type="term" value="P:cellular detoxification of fluoride"/>
    <property type="evidence" value="ECO:0007669"/>
    <property type="project" value="UniProtKB-UniRule"/>
</dbReference>
<feature type="binding site" evidence="11">
    <location>
        <position position="77"/>
    </location>
    <ligand>
        <name>Na(+)</name>
        <dbReference type="ChEBI" id="CHEBI:29101"/>
        <note>structural</note>
    </ligand>
</feature>
<dbReference type="InterPro" id="IPR003691">
    <property type="entry name" value="FluC"/>
</dbReference>
<evidence type="ECO:0000256" key="7">
    <source>
        <dbReference type="ARBA" id="ARBA00023136"/>
    </source>
</evidence>
<name>A0A4R1K2Q5_9BACT</name>
<keyword evidence="3" id="KW-0997">Cell inner membrane</keyword>
<accession>A0A4R1K2Q5</accession>
<gene>
    <name evidence="11" type="primary">fluC</name>
    <name evidence="11" type="synonym">crcB</name>
    <name evidence="12" type="ORF">C8D98_2524</name>
</gene>
<evidence type="ECO:0000256" key="4">
    <source>
        <dbReference type="ARBA" id="ARBA00022692"/>
    </source>
</evidence>
<evidence type="ECO:0000256" key="2">
    <source>
        <dbReference type="ARBA" id="ARBA00022475"/>
    </source>
</evidence>
<keyword evidence="8 11" id="KW-0407">Ion channel</keyword>
<feature type="transmembrane region" description="Helical" evidence="11">
    <location>
        <begin position="34"/>
        <end position="54"/>
    </location>
</feature>
<evidence type="ECO:0000256" key="10">
    <source>
        <dbReference type="ARBA" id="ARBA00035585"/>
    </source>
</evidence>
<reference evidence="12 13" key="1">
    <citation type="submission" date="2019-03" db="EMBL/GenBank/DDBJ databases">
        <title>Genomic Encyclopedia of Type Strains, Phase IV (KMG-IV): sequencing the most valuable type-strain genomes for metagenomic binning, comparative biology and taxonomic classification.</title>
        <authorList>
            <person name="Goeker M."/>
        </authorList>
    </citation>
    <scope>NUCLEOTIDE SEQUENCE [LARGE SCALE GENOMIC DNA]</scope>
    <source>
        <strain evidence="12 13">DSM 24984</strain>
    </source>
</reference>
<dbReference type="HAMAP" id="MF_00454">
    <property type="entry name" value="FluC"/>
    <property type="match status" value="1"/>
</dbReference>
<evidence type="ECO:0000313" key="13">
    <source>
        <dbReference type="Proteomes" id="UP000294614"/>
    </source>
</evidence>
<keyword evidence="11" id="KW-0813">Transport</keyword>
<proteinExistence type="inferred from homology"/>
<dbReference type="Pfam" id="PF02537">
    <property type="entry name" value="CRCB"/>
    <property type="match status" value="1"/>
</dbReference>
<dbReference type="Proteomes" id="UP000294614">
    <property type="component" value="Unassembled WGS sequence"/>
</dbReference>
<comment type="subcellular location">
    <subcellularLocation>
        <location evidence="1 11">Cell membrane</location>
        <topology evidence="1 11">Multi-pass membrane protein</topology>
    </subcellularLocation>
</comment>
<evidence type="ECO:0000256" key="9">
    <source>
        <dbReference type="ARBA" id="ARBA00035120"/>
    </source>
</evidence>
<keyword evidence="5 11" id="KW-1133">Transmembrane helix</keyword>
<evidence type="ECO:0000256" key="3">
    <source>
        <dbReference type="ARBA" id="ARBA00022519"/>
    </source>
</evidence>
<dbReference type="OrthoDB" id="9799631at2"/>
<evidence type="ECO:0000256" key="11">
    <source>
        <dbReference type="HAMAP-Rule" id="MF_00454"/>
    </source>
</evidence>
<sequence>MKILLIGLGGFIGSVARFYTSKWTNLLFPSKVPFGTVVVNVAGSFIIGFLMVMAVEKLVVNEDIRLFIGVGVLGGFTTFSTFSVETMYLLEEGSFVPALIYIGCNLFLSLLAAYGGMLIARSIIS</sequence>
<comment type="caution">
    <text evidence="12">The sequence shown here is derived from an EMBL/GenBank/DDBJ whole genome shotgun (WGS) entry which is preliminary data.</text>
</comment>
<keyword evidence="11" id="KW-0915">Sodium</keyword>
<keyword evidence="13" id="KW-1185">Reference proteome</keyword>
<comment type="activity regulation">
    <text evidence="11">Na(+) is not transported, but it plays an essential structural role and its presence is essential for fluoride channel function.</text>
</comment>
<dbReference type="NCBIfam" id="TIGR00494">
    <property type="entry name" value="crcB"/>
    <property type="match status" value="1"/>
</dbReference>